<keyword evidence="2" id="KW-1185">Reference proteome</keyword>
<reference evidence="1 2" key="1">
    <citation type="journal article" date="2024" name="Plant Biotechnol. J.">
        <title>Dendrobium thyrsiflorum genome and its molecular insights into genes involved in important horticultural traits.</title>
        <authorList>
            <person name="Chen B."/>
            <person name="Wang J.Y."/>
            <person name="Zheng P.J."/>
            <person name="Li K.L."/>
            <person name="Liang Y.M."/>
            <person name="Chen X.F."/>
            <person name="Zhang C."/>
            <person name="Zhao X."/>
            <person name="He X."/>
            <person name="Zhang G.Q."/>
            <person name="Liu Z.J."/>
            <person name="Xu Q."/>
        </authorList>
    </citation>
    <scope>NUCLEOTIDE SEQUENCE [LARGE SCALE GENOMIC DNA]</scope>
    <source>
        <strain evidence="1">GZMU011</strain>
    </source>
</reference>
<protein>
    <submittedName>
        <fullName evidence="1">Uncharacterized protein</fullName>
    </submittedName>
</protein>
<dbReference type="AlphaFoldDB" id="A0ABD0VU96"/>
<organism evidence="1 2">
    <name type="scientific">Dendrobium thyrsiflorum</name>
    <name type="common">Pinecone-like raceme dendrobium</name>
    <name type="synonym">Orchid</name>
    <dbReference type="NCBI Taxonomy" id="117978"/>
    <lineage>
        <taxon>Eukaryota</taxon>
        <taxon>Viridiplantae</taxon>
        <taxon>Streptophyta</taxon>
        <taxon>Embryophyta</taxon>
        <taxon>Tracheophyta</taxon>
        <taxon>Spermatophyta</taxon>
        <taxon>Magnoliopsida</taxon>
        <taxon>Liliopsida</taxon>
        <taxon>Asparagales</taxon>
        <taxon>Orchidaceae</taxon>
        <taxon>Epidendroideae</taxon>
        <taxon>Malaxideae</taxon>
        <taxon>Dendrobiinae</taxon>
        <taxon>Dendrobium</taxon>
    </lineage>
</organism>
<accession>A0ABD0VU96</accession>
<evidence type="ECO:0000313" key="1">
    <source>
        <dbReference type="EMBL" id="KAL0928088.1"/>
    </source>
</evidence>
<name>A0ABD0VU96_DENTH</name>
<sequence>MGIEGPCKAKFGSVTMANASFRRSDPSFLNYKNTSKSFKEVLFGSDTLNDFPDLKVTTLQGLPIF</sequence>
<proteinExistence type="predicted"/>
<gene>
    <name evidence="1" type="ORF">M5K25_002328</name>
</gene>
<dbReference type="EMBL" id="JANQDX010000002">
    <property type="protein sequence ID" value="KAL0928088.1"/>
    <property type="molecule type" value="Genomic_DNA"/>
</dbReference>
<evidence type="ECO:0000313" key="2">
    <source>
        <dbReference type="Proteomes" id="UP001552299"/>
    </source>
</evidence>
<comment type="caution">
    <text evidence="1">The sequence shown here is derived from an EMBL/GenBank/DDBJ whole genome shotgun (WGS) entry which is preliminary data.</text>
</comment>
<dbReference type="Proteomes" id="UP001552299">
    <property type="component" value="Unassembled WGS sequence"/>
</dbReference>